<gene>
    <name evidence="1" type="ORF">TGEB3V08_LOCUS2389</name>
</gene>
<name>A0A7R9PJ12_TIMGE</name>
<dbReference type="AlphaFoldDB" id="A0A7R9PJ12"/>
<proteinExistence type="predicted"/>
<reference evidence="1" key="1">
    <citation type="submission" date="2020-11" db="EMBL/GenBank/DDBJ databases">
        <authorList>
            <person name="Tran Van P."/>
        </authorList>
    </citation>
    <scope>NUCLEOTIDE SEQUENCE</scope>
</reference>
<protein>
    <submittedName>
        <fullName evidence="1">Uncharacterized protein</fullName>
    </submittedName>
</protein>
<dbReference type="GO" id="GO:0009890">
    <property type="term" value="P:negative regulation of biosynthetic process"/>
    <property type="evidence" value="ECO:0007669"/>
    <property type="project" value="InterPro"/>
</dbReference>
<sequence>MAAGILHPLQAAHNRDDAVLMDEKESDLQNALNRLSVVTDRMYLCIHVSKTTQASLASFTASDIEQLKGFASGGYCDESTIVYLQHPCVILTALEVLDYRVVASSSTAVKQDYNEYMWTMRKEFAEPEPQGTKPDLVQVTSAALYLKLDNSGAGYRERNIPGADQLTNASAVFLKEASDHNSLHLTHLRLLIQVVSFSLINCHTATEEVFMMSTYWYVAVKGSLHAQDCSVFGLIPAEVEALCKRYSHPKVEVASPYKLSTPSASWATRSFAVPEKRRLCGPYRGRFRREYPDNMPHIVVKGNVDGSETKVFGLNQKEFEEVQRCLQTFGGRVGQDGHTFTHSPLQVLDVLHMCFNYKIITSTAQGHQACPIWTMHRPFY</sequence>
<evidence type="ECO:0000313" key="1">
    <source>
        <dbReference type="EMBL" id="CAD7588312.1"/>
    </source>
</evidence>
<accession>A0A7R9PJ12</accession>
<dbReference type="Gene3D" id="3.30.1410.10">
    <property type="entry name" value="GTP cyclohydrolase I feedback regulatory protein GFRP"/>
    <property type="match status" value="1"/>
</dbReference>
<dbReference type="InterPro" id="IPR036717">
    <property type="entry name" value="GFRP_sf"/>
</dbReference>
<dbReference type="EMBL" id="OE839711">
    <property type="protein sequence ID" value="CAD7588312.1"/>
    <property type="molecule type" value="Genomic_DNA"/>
</dbReference>
<organism evidence="1">
    <name type="scientific">Timema genevievae</name>
    <name type="common">Walking stick</name>
    <dbReference type="NCBI Taxonomy" id="629358"/>
    <lineage>
        <taxon>Eukaryota</taxon>
        <taxon>Metazoa</taxon>
        <taxon>Ecdysozoa</taxon>
        <taxon>Arthropoda</taxon>
        <taxon>Hexapoda</taxon>
        <taxon>Insecta</taxon>
        <taxon>Pterygota</taxon>
        <taxon>Neoptera</taxon>
        <taxon>Polyneoptera</taxon>
        <taxon>Phasmatodea</taxon>
        <taxon>Timematodea</taxon>
        <taxon>Timematoidea</taxon>
        <taxon>Timematidae</taxon>
        <taxon>Timema</taxon>
    </lineage>
</organism>